<dbReference type="AlphaFoldDB" id="A0A437A3G2"/>
<dbReference type="GeneID" id="93586307"/>
<evidence type="ECO:0000313" key="3">
    <source>
        <dbReference type="Proteomes" id="UP000283090"/>
    </source>
</evidence>
<keyword evidence="3" id="KW-1185">Reference proteome</keyword>
<dbReference type="Gene3D" id="1.20.5.170">
    <property type="match status" value="1"/>
</dbReference>
<evidence type="ECO:0000313" key="2">
    <source>
        <dbReference type="EMBL" id="RVD85685.1"/>
    </source>
</evidence>
<gene>
    <name evidence="2" type="ORF">DFL_003996</name>
</gene>
<organism evidence="2 3">
    <name type="scientific">Arthrobotrys flagrans</name>
    <name type="common">Nematode-trapping fungus</name>
    <name type="synonym">Trichothecium flagrans</name>
    <dbReference type="NCBI Taxonomy" id="97331"/>
    <lineage>
        <taxon>Eukaryota</taxon>
        <taxon>Fungi</taxon>
        <taxon>Dikarya</taxon>
        <taxon>Ascomycota</taxon>
        <taxon>Pezizomycotina</taxon>
        <taxon>Orbiliomycetes</taxon>
        <taxon>Orbiliales</taxon>
        <taxon>Orbiliaceae</taxon>
        <taxon>Arthrobotrys</taxon>
    </lineage>
</organism>
<reference evidence="2 3" key="1">
    <citation type="submission" date="2019-01" db="EMBL/GenBank/DDBJ databases">
        <title>Intercellular communication is required for trap formation in the nematode-trapping fungus Duddingtonia flagrans.</title>
        <authorList>
            <person name="Youssar L."/>
            <person name="Wernet V."/>
            <person name="Hensel N."/>
            <person name="Hildebrandt H.-G."/>
            <person name="Fischer R."/>
        </authorList>
    </citation>
    <scope>NUCLEOTIDE SEQUENCE [LARGE SCALE GENOMIC DNA]</scope>
    <source>
        <strain evidence="2 3">CBS H-5679</strain>
    </source>
</reference>
<name>A0A437A3G2_ARTFL</name>
<comment type="caution">
    <text evidence="2">The sequence shown here is derived from an EMBL/GenBank/DDBJ whole genome shotgun (WGS) entry which is preliminary data.</text>
</comment>
<keyword evidence="1" id="KW-0175">Coiled coil</keyword>
<protein>
    <submittedName>
        <fullName evidence="2">Uncharacterized protein</fullName>
    </submittedName>
</protein>
<proteinExistence type="predicted"/>
<dbReference type="Proteomes" id="UP000283090">
    <property type="component" value="Unassembled WGS sequence"/>
</dbReference>
<dbReference type="VEuPathDB" id="FungiDB:DFL_003996"/>
<dbReference type="EMBL" id="SAEB01000006">
    <property type="protein sequence ID" value="RVD85685.1"/>
    <property type="molecule type" value="Genomic_DNA"/>
</dbReference>
<dbReference type="RefSeq" id="XP_067491229.1">
    <property type="nucleotide sequence ID" value="XM_067633017.1"/>
</dbReference>
<evidence type="ECO:0000256" key="1">
    <source>
        <dbReference type="SAM" id="Coils"/>
    </source>
</evidence>
<feature type="coiled-coil region" evidence="1">
    <location>
        <begin position="102"/>
        <end position="140"/>
    </location>
</feature>
<accession>A0A437A3G2</accession>
<sequence length="143" mass="16231">MAMGRPVSRIRRLPTALYGKPRGPIVRKIHDATSDDDEIHDILAKYAIANAQWTDINGRWTDLIGNWTNLKGQWTAIKWVMGVFTSAIVAHIFFDISVKTQVTALDERVAAIEVDIKELRKEMKADMAGLKKEIISLLESWKK</sequence>